<name>A0A0A7GFC0_GEOAI</name>
<accession>A0A0A7GFC0</accession>
<dbReference type="Proteomes" id="UP000030624">
    <property type="component" value="Chromosome"/>
</dbReference>
<dbReference type="STRING" id="565033.GACE_0604"/>
<gene>
    <name evidence="1" type="ORF">GACE_0604</name>
</gene>
<protein>
    <submittedName>
        <fullName evidence="1">Uncharacterized protein</fullName>
    </submittedName>
</protein>
<reference evidence="1 2" key="1">
    <citation type="journal article" date="2015" name="Appl. Environ. Microbiol.">
        <title>The Geoglobus acetivorans genome: Fe(III) reduction, acetate utilization, autotrophic growth, and degradation of aromatic compounds in a hyperthermophilic archaeon.</title>
        <authorList>
            <person name="Mardanov A.V."/>
            <person name="Slododkina G.B."/>
            <person name="Slobodkin A.I."/>
            <person name="Beletsky A.V."/>
            <person name="Gavrilov S.N."/>
            <person name="Kublanov I.V."/>
            <person name="Bonch-Osmolovskaya E.A."/>
            <person name="Skryabin K.G."/>
            <person name="Ravin N.V."/>
        </authorList>
    </citation>
    <scope>NUCLEOTIDE SEQUENCE [LARGE SCALE GENOMIC DNA]</scope>
    <source>
        <strain evidence="1 2">SBH6</strain>
    </source>
</reference>
<sequence>MGGNFAGGIKDISKVAPANLTEGVISYTNLKQIREDAGMQKEYAMLVEGLRVFNLTFSVNPEDIDSYVRGIGWGAITGSFDIEGVRNALNNLEFSQGEYRGVEFWTPQSNDKGAVAVVGNMLIFGEKDVIMGIIDNMKGAKSSLYDDSESVRAVVDDLPDGFIMRLVPTAGLYYEGVEAIGASVVKDNAGTLKLIGVFRFNSSTYAEKVGPEIETNFQKSPYYSDVSVVQSGDMVKVVAEIDAGNATEFVVRMGY</sequence>
<organism evidence="1 2">
    <name type="scientific">Geoglobus acetivorans</name>
    <dbReference type="NCBI Taxonomy" id="565033"/>
    <lineage>
        <taxon>Archaea</taxon>
        <taxon>Methanobacteriati</taxon>
        <taxon>Methanobacteriota</taxon>
        <taxon>Archaeoglobi</taxon>
        <taxon>Archaeoglobales</taxon>
        <taxon>Archaeoglobaceae</taxon>
        <taxon>Geoglobus</taxon>
    </lineage>
</organism>
<dbReference type="AlphaFoldDB" id="A0A0A7GFC0"/>
<evidence type="ECO:0000313" key="2">
    <source>
        <dbReference type="Proteomes" id="UP000030624"/>
    </source>
</evidence>
<dbReference type="KEGG" id="gac:GACE_0604"/>
<dbReference type="EMBL" id="CP009552">
    <property type="protein sequence ID" value="AIY89656.1"/>
    <property type="molecule type" value="Genomic_DNA"/>
</dbReference>
<proteinExistence type="predicted"/>
<dbReference type="HOGENOM" id="CLU_1088216_0_0_2"/>
<evidence type="ECO:0000313" key="1">
    <source>
        <dbReference type="EMBL" id="AIY89656.1"/>
    </source>
</evidence>